<dbReference type="Proteomes" id="UP000245124">
    <property type="component" value="Unassembled WGS sequence"/>
</dbReference>
<dbReference type="AlphaFoldDB" id="A0A2R5FQR0"/>
<feature type="domain" description="DUF218" evidence="1">
    <location>
        <begin position="45"/>
        <end position="142"/>
    </location>
</feature>
<evidence type="ECO:0000259" key="1">
    <source>
        <dbReference type="Pfam" id="PF02698"/>
    </source>
</evidence>
<protein>
    <recommendedName>
        <fullName evidence="1">DUF218 domain-containing protein</fullName>
    </recommendedName>
</protein>
<comment type="caution">
    <text evidence="2">The sequence shown here is derived from an EMBL/GenBank/DDBJ whole genome shotgun (WGS) entry which is preliminary data.</text>
</comment>
<proteinExistence type="predicted"/>
<evidence type="ECO:0000313" key="3">
    <source>
        <dbReference type="Proteomes" id="UP000245124"/>
    </source>
</evidence>
<dbReference type="PANTHER" id="PTHR30336:SF20">
    <property type="entry name" value="DUF218 DOMAIN-CONTAINING PROTEIN"/>
    <property type="match status" value="1"/>
</dbReference>
<dbReference type="RefSeq" id="WP_244919259.1">
    <property type="nucleotide sequence ID" value="NZ_BDUD01000001.1"/>
</dbReference>
<reference evidence="2 3" key="1">
    <citation type="submission" date="2017-06" db="EMBL/GenBank/DDBJ databases">
        <title>Genome sequencing of cyanobaciteial culture collection at National Institute for Environmental Studies (NIES).</title>
        <authorList>
            <person name="Hirose Y."/>
            <person name="Shimura Y."/>
            <person name="Fujisawa T."/>
            <person name="Nakamura Y."/>
            <person name="Kawachi M."/>
        </authorList>
    </citation>
    <scope>NUCLEOTIDE SEQUENCE [LARGE SCALE GENOMIC DNA]</scope>
    <source>
        <strain evidence="2 3">NIES-4072</strain>
    </source>
</reference>
<sequence length="188" mass="20914">MKKSIFARRWRLICLASLSLILTLLSIIPLQLAIAINQAPQPQAFLILGGDPAREKLTAELAQWYPSLEIWVSSPPDIQKTYETFQAVGIPKSRLHIDIHAKDTVTNFTSVVGDFKQRQLQHLFLITSDFHMLRAKAIATFILGSQGIAFTSISVPSKKTGSESLLRIIRDIVRSILWIATGYTGASL</sequence>
<organism evidence="2 3">
    <name type="scientific">Nostoc commune NIES-4072</name>
    <dbReference type="NCBI Taxonomy" id="2005467"/>
    <lineage>
        <taxon>Bacteria</taxon>
        <taxon>Bacillati</taxon>
        <taxon>Cyanobacteriota</taxon>
        <taxon>Cyanophyceae</taxon>
        <taxon>Nostocales</taxon>
        <taxon>Nostocaceae</taxon>
        <taxon>Nostoc</taxon>
    </lineage>
</organism>
<gene>
    <name evidence="2" type="ORF">NIES4072_35070</name>
</gene>
<keyword evidence="3" id="KW-1185">Reference proteome</keyword>
<accession>A0A2R5FQR0</accession>
<dbReference type="EMBL" id="BDUD01000001">
    <property type="protein sequence ID" value="GBG19838.1"/>
    <property type="molecule type" value="Genomic_DNA"/>
</dbReference>
<dbReference type="GO" id="GO:0005886">
    <property type="term" value="C:plasma membrane"/>
    <property type="evidence" value="ECO:0007669"/>
    <property type="project" value="TreeGrafter"/>
</dbReference>
<dbReference type="InterPro" id="IPR003848">
    <property type="entry name" value="DUF218"/>
</dbReference>
<dbReference type="InterPro" id="IPR051599">
    <property type="entry name" value="Cell_Envelope_Assoc"/>
</dbReference>
<evidence type="ECO:0000313" key="2">
    <source>
        <dbReference type="EMBL" id="GBG19838.1"/>
    </source>
</evidence>
<dbReference type="Pfam" id="PF02698">
    <property type="entry name" value="DUF218"/>
    <property type="match status" value="1"/>
</dbReference>
<dbReference type="CDD" id="cd06259">
    <property type="entry name" value="YdcF-like"/>
    <property type="match status" value="1"/>
</dbReference>
<dbReference type="PANTHER" id="PTHR30336">
    <property type="entry name" value="INNER MEMBRANE PROTEIN, PROBABLE PERMEASE"/>
    <property type="match status" value="1"/>
</dbReference>
<name>A0A2R5FQR0_NOSCO</name>